<dbReference type="EMBL" id="JNVM01000006">
    <property type="protein sequence ID" value="KEQ26349.1"/>
    <property type="molecule type" value="Genomic_DNA"/>
</dbReference>
<feature type="domain" description="NAD-dependent epimerase/dehydratase" evidence="2">
    <location>
        <begin position="3"/>
        <end position="237"/>
    </location>
</feature>
<proteinExistence type="inferred from homology"/>
<dbReference type="eggNOG" id="COG1087">
    <property type="taxonomic scope" value="Bacteria"/>
</dbReference>
<dbReference type="InterPro" id="IPR001509">
    <property type="entry name" value="Epimerase_deHydtase"/>
</dbReference>
<accession>A0A081P6M6</accession>
<evidence type="ECO:0000313" key="4">
    <source>
        <dbReference type="Proteomes" id="UP000028123"/>
    </source>
</evidence>
<evidence type="ECO:0000256" key="1">
    <source>
        <dbReference type="ARBA" id="ARBA00007637"/>
    </source>
</evidence>
<name>A0A081P6M6_9BACL</name>
<reference evidence="3 4" key="1">
    <citation type="submission" date="2014-06" db="EMBL/GenBank/DDBJ databases">
        <title>Draft genome sequence of Paenibacillus sp. MSt1.</title>
        <authorList>
            <person name="Aw Y.K."/>
            <person name="Ong K.S."/>
            <person name="Gan H.M."/>
            <person name="Lee S.M."/>
        </authorList>
    </citation>
    <scope>NUCLEOTIDE SEQUENCE [LARGE SCALE GENOMIC DNA]</scope>
    <source>
        <strain evidence="3 4">MSt1</strain>
    </source>
</reference>
<dbReference type="Pfam" id="PF01370">
    <property type="entry name" value="Epimerase"/>
    <property type="match status" value="1"/>
</dbReference>
<comment type="similarity">
    <text evidence="1">Belongs to the NAD(P)-dependent epimerase/dehydratase family.</text>
</comment>
<gene>
    <name evidence="3" type="ORF">ET33_31245</name>
</gene>
<comment type="caution">
    <text evidence="3">The sequence shown here is derived from an EMBL/GenBank/DDBJ whole genome shotgun (WGS) entry which is preliminary data.</text>
</comment>
<dbReference type="RefSeq" id="WP_036678709.1">
    <property type="nucleotide sequence ID" value="NZ_FYEP01000032.1"/>
</dbReference>
<dbReference type="InterPro" id="IPR036291">
    <property type="entry name" value="NAD(P)-bd_dom_sf"/>
</dbReference>
<dbReference type="AlphaFoldDB" id="A0A081P6M6"/>
<keyword evidence="4" id="KW-1185">Reference proteome</keyword>
<evidence type="ECO:0000259" key="2">
    <source>
        <dbReference type="Pfam" id="PF01370"/>
    </source>
</evidence>
<dbReference type="SUPFAM" id="SSF51735">
    <property type="entry name" value="NAD(P)-binding Rossmann-fold domains"/>
    <property type="match status" value="1"/>
</dbReference>
<sequence length="306" mass="34123">MKILVTGGAGFIGSHLVDRYVDNGHEVIVLDDLSTGNKDYRNPGAEYILLSLSDPRLEAILCDMRPDLINHHAAQANVRWSVKEPYMDIETNVTNTVRLLRAAGSAKVKKIIFASSGGAIYGDKPRKAISESYSCKPISPYGINKLAAEQYVRMYSDICGYEWIILRYSNVYGPRQNPLGESGIVSIIMDQIRKGERPVIFGDGEQVRDYIHVDDIVEANMLFLQPDSIANEIFNVGTQCGTSLNDLLQIMMEAAHSSIPPEYVSAKDGDLRWNVLGNKKLKKLGWSPKITLELGIEKLFRNEQTT</sequence>
<evidence type="ECO:0000313" key="3">
    <source>
        <dbReference type="EMBL" id="KEQ26349.1"/>
    </source>
</evidence>
<dbReference type="OrthoDB" id="9771073at2"/>
<dbReference type="Gene3D" id="3.90.25.10">
    <property type="entry name" value="UDP-galactose 4-epimerase, domain 1"/>
    <property type="match status" value="1"/>
</dbReference>
<protein>
    <recommendedName>
        <fullName evidence="2">NAD-dependent epimerase/dehydratase domain-containing protein</fullName>
    </recommendedName>
</protein>
<dbReference type="Gene3D" id="3.40.50.720">
    <property type="entry name" value="NAD(P)-binding Rossmann-like Domain"/>
    <property type="match status" value="1"/>
</dbReference>
<dbReference type="PANTHER" id="PTHR43000">
    <property type="entry name" value="DTDP-D-GLUCOSE 4,6-DEHYDRATASE-RELATED"/>
    <property type="match status" value="1"/>
</dbReference>
<organism evidence="3 4">
    <name type="scientific">Paenibacillus tyrfis</name>
    <dbReference type="NCBI Taxonomy" id="1501230"/>
    <lineage>
        <taxon>Bacteria</taxon>
        <taxon>Bacillati</taxon>
        <taxon>Bacillota</taxon>
        <taxon>Bacilli</taxon>
        <taxon>Bacillales</taxon>
        <taxon>Paenibacillaceae</taxon>
        <taxon>Paenibacillus</taxon>
    </lineage>
</organism>
<dbReference type="Proteomes" id="UP000028123">
    <property type="component" value="Unassembled WGS sequence"/>
</dbReference>